<dbReference type="OrthoDB" id="9793801at2"/>
<evidence type="ECO:0000256" key="1">
    <source>
        <dbReference type="SAM" id="MobiDB-lite"/>
    </source>
</evidence>
<dbReference type="AlphaFoldDB" id="A0A379HJW9"/>
<name>A0A379HJW9_9HYPH</name>
<sequence>MAKFQIFPPTDADYPLTVIWVEDRKDHYVRKEEVIAVLNSASGWINISAPFPGIIDAAEVARGDRLKERKALLVLRQEAVTTVHTPGEAAPLREEQEADQPPAAAPQKPEPEKKKAAPDPAAKAAKVSQKRRLGFGDLALLGSFALVGWVVYDHVNSPYSGPLSEEAMAAVDLNPQDLAPREEWGAAFPGQGMIVLQDRIAAIFGAEERDYSCGAAMIADNFAAFDASCFSKATIEETGSGGRAVADFLFRTARDGQIIERRFAVRAFHYWGFGSEANTVALAELEPPPGGDASARTGLSGYLTISTSEPPAFVEQTMPLQDLAYPQEVKGLRYWSSEGPSFEKDKLLAVPLIFAGISPMTAGAQAGQTGLLRVHGKDGKMRFAGFARYRREVRPPKNAEEENQHIFTVSGRFFSDADYARMDAVRKGSLAPGATRFRLDSDRQAVGAPITLTNTCPHPVTFNFINMAKDKINYIDVDAWENLSLSPLNLGPEVYYSVDTGSPTAPDAKAIAFNGTTYHMQPVNLDGVRLGLIARDCR</sequence>
<evidence type="ECO:0000313" key="2">
    <source>
        <dbReference type="EMBL" id="SUC82796.1"/>
    </source>
</evidence>
<dbReference type="Proteomes" id="UP000255000">
    <property type="component" value="Unassembled WGS sequence"/>
</dbReference>
<dbReference type="EMBL" id="UGSK01000002">
    <property type="protein sequence ID" value="SUC82796.1"/>
    <property type="molecule type" value="Genomic_DNA"/>
</dbReference>
<protein>
    <submittedName>
        <fullName evidence="2">Uncharacterized protein</fullName>
    </submittedName>
</protein>
<accession>A0A379HJW9</accession>
<feature type="region of interest" description="Disordered" evidence="1">
    <location>
        <begin position="84"/>
        <end position="125"/>
    </location>
</feature>
<organism evidence="2 3">
    <name type="scientific">Pannonibacter phragmitetus</name>
    <dbReference type="NCBI Taxonomy" id="121719"/>
    <lineage>
        <taxon>Bacteria</taxon>
        <taxon>Pseudomonadati</taxon>
        <taxon>Pseudomonadota</taxon>
        <taxon>Alphaproteobacteria</taxon>
        <taxon>Hyphomicrobiales</taxon>
        <taxon>Stappiaceae</taxon>
        <taxon>Pannonibacter</taxon>
    </lineage>
</organism>
<reference evidence="2 3" key="1">
    <citation type="submission" date="2018-06" db="EMBL/GenBank/DDBJ databases">
        <authorList>
            <consortium name="Pathogen Informatics"/>
            <person name="Doyle S."/>
        </authorList>
    </citation>
    <scope>NUCLEOTIDE SEQUENCE [LARGE SCALE GENOMIC DNA]</scope>
    <source>
        <strain evidence="2 3">NCTC13350</strain>
    </source>
</reference>
<evidence type="ECO:0000313" key="3">
    <source>
        <dbReference type="Proteomes" id="UP000255000"/>
    </source>
</evidence>
<gene>
    <name evidence="2" type="ORF">NCTC13350_04289</name>
</gene>
<proteinExistence type="predicted"/>
<dbReference type="RefSeq" id="WP_019965430.1">
    <property type="nucleotide sequence ID" value="NZ_UGSK01000002.1"/>
</dbReference>